<keyword evidence="10" id="KW-1185">Reference proteome</keyword>
<dbReference type="InterPro" id="IPR002067">
    <property type="entry name" value="MCP"/>
</dbReference>
<feature type="repeat" description="Solcar" evidence="6">
    <location>
        <begin position="118"/>
        <end position="225"/>
    </location>
</feature>
<dbReference type="AlphaFoldDB" id="A0AAV1IHH0"/>
<evidence type="ECO:0000256" key="8">
    <source>
        <dbReference type="SAM" id="Phobius"/>
    </source>
</evidence>
<dbReference type="GO" id="GO:0055085">
    <property type="term" value="P:transmembrane transport"/>
    <property type="evidence" value="ECO:0007669"/>
    <property type="project" value="InterPro"/>
</dbReference>
<evidence type="ECO:0000256" key="3">
    <source>
        <dbReference type="ARBA" id="ARBA00022692"/>
    </source>
</evidence>
<dbReference type="Gene3D" id="1.50.40.10">
    <property type="entry name" value="Mitochondrial carrier domain"/>
    <property type="match status" value="2"/>
</dbReference>
<evidence type="ECO:0000256" key="6">
    <source>
        <dbReference type="PROSITE-ProRule" id="PRU00282"/>
    </source>
</evidence>
<dbReference type="PANTHER" id="PTHR46080:SF3">
    <property type="entry name" value="MITOCHONDRIAL SUBSTRATE CARRIER FAMILY PROTEIN"/>
    <property type="match status" value="1"/>
</dbReference>
<dbReference type="InterPro" id="IPR023395">
    <property type="entry name" value="MCP_dom_sf"/>
</dbReference>
<protein>
    <recommendedName>
        <fullName evidence="11">Mitochondrial carrier protein</fullName>
    </recommendedName>
</protein>
<dbReference type="PANTHER" id="PTHR46080">
    <property type="entry name" value="MITOCHONDRIAL SUBSTRATE CARRIER FAMILY PROTEIN J"/>
    <property type="match status" value="1"/>
</dbReference>
<accession>A0AAV1IHH0</accession>
<evidence type="ECO:0000256" key="5">
    <source>
        <dbReference type="ARBA" id="ARBA00023136"/>
    </source>
</evidence>
<comment type="subcellular location">
    <subcellularLocation>
        <location evidence="1">Membrane</location>
        <topology evidence="1">Multi-pass membrane protein</topology>
    </subcellularLocation>
</comment>
<gene>
    <name evidence="9" type="ORF">CVIRNUC_008866</name>
</gene>
<keyword evidence="5 6" id="KW-0472">Membrane</keyword>
<organism evidence="9 10">
    <name type="scientific">Coccomyxa viridis</name>
    <dbReference type="NCBI Taxonomy" id="1274662"/>
    <lineage>
        <taxon>Eukaryota</taxon>
        <taxon>Viridiplantae</taxon>
        <taxon>Chlorophyta</taxon>
        <taxon>core chlorophytes</taxon>
        <taxon>Trebouxiophyceae</taxon>
        <taxon>Trebouxiophyceae incertae sedis</taxon>
        <taxon>Coccomyxaceae</taxon>
        <taxon>Coccomyxa</taxon>
    </lineage>
</organism>
<evidence type="ECO:0008006" key="11">
    <source>
        <dbReference type="Google" id="ProtNLM"/>
    </source>
</evidence>
<keyword evidence="4" id="KW-0677">Repeat</keyword>
<evidence type="ECO:0000313" key="9">
    <source>
        <dbReference type="EMBL" id="CAK0785655.1"/>
    </source>
</evidence>
<dbReference type="Proteomes" id="UP001314263">
    <property type="component" value="Unassembled WGS sequence"/>
</dbReference>
<dbReference type="SUPFAM" id="SSF103506">
    <property type="entry name" value="Mitochondrial carrier"/>
    <property type="match status" value="1"/>
</dbReference>
<evidence type="ECO:0000256" key="7">
    <source>
        <dbReference type="RuleBase" id="RU000488"/>
    </source>
</evidence>
<dbReference type="PROSITE" id="PS50920">
    <property type="entry name" value="SOLCAR"/>
    <property type="match status" value="3"/>
</dbReference>
<keyword evidence="8" id="KW-1133">Transmembrane helix</keyword>
<keyword evidence="2 7" id="KW-0813">Transport</keyword>
<reference evidence="9 10" key="1">
    <citation type="submission" date="2023-10" db="EMBL/GenBank/DDBJ databases">
        <authorList>
            <person name="Maclean D."/>
            <person name="Macfadyen A."/>
        </authorList>
    </citation>
    <scope>NUCLEOTIDE SEQUENCE [LARGE SCALE GENOMIC DNA]</scope>
</reference>
<evidence type="ECO:0000256" key="2">
    <source>
        <dbReference type="ARBA" id="ARBA00022448"/>
    </source>
</evidence>
<proteinExistence type="inferred from homology"/>
<name>A0AAV1IHH0_9CHLO</name>
<comment type="caution">
    <text evidence="9">The sequence shown here is derived from an EMBL/GenBank/DDBJ whole genome shotgun (WGS) entry which is preliminary data.</text>
</comment>
<comment type="similarity">
    <text evidence="7">Belongs to the mitochondrial carrier (TC 2.A.29) family.</text>
</comment>
<keyword evidence="3 6" id="KW-0812">Transmembrane</keyword>
<dbReference type="EMBL" id="CAUYUE010000013">
    <property type="protein sequence ID" value="CAK0785655.1"/>
    <property type="molecule type" value="Genomic_DNA"/>
</dbReference>
<feature type="repeat" description="Solcar" evidence="6">
    <location>
        <begin position="17"/>
        <end position="101"/>
    </location>
</feature>
<feature type="transmembrane region" description="Helical" evidence="8">
    <location>
        <begin position="20"/>
        <end position="37"/>
    </location>
</feature>
<sequence>MGSKTPEEIDWSRLDKRKFLLVGAGLFSGLTTCLYPLSVIKTRQMAMDGAPPGFGGAAHVTRQVLAADGIRGLYRGFGIVVIGIIPARGVYLTTLESTKAWSLSTAAMAQWAPNEAARAGLANSFAGAVASMVTQTVVVPIDVVSQRLMVAGGAVSTSVGAAGQGAAALAAQAGTRLQMGGLQMARRIVQAEGLRGLYRGFGMSIATFVPTSGIWWGAYGAYQKLLWAQADRWRGASAAERPHRGSEVLAVQTASALCAGCTSATLTNPLDVVKTRLQVSQREGSGQRPTLRATVQRLWREQGARGFTRGLTPRIANAAMWGTCMINAYEFLKRICAIPEEPG</sequence>
<evidence type="ECO:0000313" key="10">
    <source>
        <dbReference type="Proteomes" id="UP001314263"/>
    </source>
</evidence>
<dbReference type="PRINTS" id="PR00926">
    <property type="entry name" value="MITOCARRIER"/>
</dbReference>
<dbReference type="Pfam" id="PF00153">
    <property type="entry name" value="Mito_carr"/>
    <property type="match status" value="3"/>
</dbReference>
<evidence type="ECO:0000256" key="4">
    <source>
        <dbReference type="ARBA" id="ARBA00022737"/>
    </source>
</evidence>
<dbReference type="GO" id="GO:0016020">
    <property type="term" value="C:membrane"/>
    <property type="evidence" value="ECO:0007669"/>
    <property type="project" value="UniProtKB-SubCell"/>
</dbReference>
<dbReference type="InterPro" id="IPR018108">
    <property type="entry name" value="MCP_transmembrane"/>
</dbReference>
<feature type="repeat" description="Solcar" evidence="6">
    <location>
        <begin position="247"/>
        <end position="335"/>
    </location>
</feature>
<evidence type="ECO:0000256" key="1">
    <source>
        <dbReference type="ARBA" id="ARBA00004141"/>
    </source>
</evidence>